<dbReference type="Proteomes" id="UP001165498">
    <property type="component" value="Unassembled WGS sequence"/>
</dbReference>
<dbReference type="InterPro" id="IPR036515">
    <property type="entry name" value="Transposase_17_sf"/>
</dbReference>
<evidence type="ECO:0000313" key="2">
    <source>
        <dbReference type="EMBL" id="MCQ4167709.1"/>
    </source>
</evidence>
<reference evidence="2" key="1">
    <citation type="submission" date="2022-07" db="EMBL/GenBank/DDBJ databases">
        <title>Tahibacter sp., a new gammaproteobacterium isolated from the silt sample collected at pig farm.</title>
        <authorList>
            <person name="Chen H."/>
        </authorList>
    </citation>
    <scope>NUCLEOTIDE SEQUENCE</scope>
    <source>
        <strain evidence="2">P2K</strain>
    </source>
</reference>
<comment type="caution">
    <text evidence="2">The sequence shown here is derived from an EMBL/GenBank/DDBJ whole genome shotgun (WGS) entry which is preliminary data.</text>
</comment>
<proteinExistence type="predicted"/>
<evidence type="ECO:0000256" key="1">
    <source>
        <dbReference type="SAM" id="Phobius"/>
    </source>
</evidence>
<keyword evidence="3" id="KW-1185">Reference proteome</keyword>
<dbReference type="PANTHER" id="PTHR34322:SF2">
    <property type="entry name" value="TRANSPOSASE IS200-LIKE DOMAIN-CONTAINING PROTEIN"/>
    <property type="match status" value="1"/>
</dbReference>
<dbReference type="EMBL" id="JANFQO010000051">
    <property type="protein sequence ID" value="MCQ4167709.1"/>
    <property type="molecule type" value="Genomic_DNA"/>
</dbReference>
<gene>
    <name evidence="2" type="ORF">NM961_23620</name>
</gene>
<evidence type="ECO:0008006" key="4">
    <source>
        <dbReference type="Google" id="ProtNLM"/>
    </source>
</evidence>
<keyword evidence="1" id="KW-1133">Transmembrane helix</keyword>
<protein>
    <recommendedName>
        <fullName evidence="4">Transposase IS200-like domain-containing protein</fullName>
    </recommendedName>
</protein>
<evidence type="ECO:0000313" key="3">
    <source>
        <dbReference type="Proteomes" id="UP001165498"/>
    </source>
</evidence>
<keyword evidence="1" id="KW-0812">Transmembrane</keyword>
<feature type="transmembrane region" description="Helical" evidence="1">
    <location>
        <begin position="18"/>
        <end position="35"/>
    </location>
</feature>
<dbReference type="SUPFAM" id="SSF143422">
    <property type="entry name" value="Transposase IS200-like"/>
    <property type="match status" value="1"/>
</dbReference>
<sequence length="284" mass="31744">MLTGQSFEHRKDWIRDRLHLLGACFAVAIHAYAVMSNHLHVVLQIDAAVSAAWNDEEVASRWIRLFPPREDTDEARDVKRQVLLADPARLALVRDRLGDLSWFMRCLAEPIARRANREDQCAGRFWEGRFRCQVLCDERALLAAMAYVDLNPIRAGVVERLDVPTHTSANERIDLARSGLSPGVVLYPVAGVLPVSLSLSTADYLQILDWTGRALAPGKRGRIDGQAPAILSVVDKDAQRWTMRVRGYSGGWARAVGCAQDLVDLAGRIGQRWLQGVRLAWMLS</sequence>
<accession>A0ABT1QZI8</accession>
<keyword evidence="1" id="KW-0472">Membrane</keyword>
<dbReference type="PANTHER" id="PTHR34322">
    <property type="entry name" value="TRANSPOSASE, Y1_TNP DOMAIN-CONTAINING"/>
    <property type="match status" value="1"/>
</dbReference>
<organism evidence="2 3">
    <name type="scientific">Tahibacter harae</name>
    <dbReference type="NCBI Taxonomy" id="2963937"/>
    <lineage>
        <taxon>Bacteria</taxon>
        <taxon>Pseudomonadati</taxon>
        <taxon>Pseudomonadota</taxon>
        <taxon>Gammaproteobacteria</taxon>
        <taxon>Lysobacterales</taxon>
        <taxon>Rhodanobacteraceae</taxon>
        <taxon>Tahibacter</taxon>
    </lineage>
</organism>
<dbReference type="RefSeq" id="WP_255916890.1">
    <property type="nucleotide sequence ID" value="NZ_JANFQO010000051.1"/>
</dbReference>
<dbReference type="Gene3D" id="3.30.70.1290">
    <property type="entry name" value="Transposase IS200-like"/>
    <property type="match status" value="1"/>
</dbReference>
<name>A0ABT1QZI8_9GAMM</name>